<dbReference type="InterPro" id="IPR014284">
    <property type="entry name" value="RNA_pol_sigma-70_dom"/>
</dbReference>
<sequence>MYLKLTDEELTDLLRKNDSVALETLFNRYYKPLCHFCAVYTKDYEAAEEIIADLFIKIWDGRSDSSILNIKNYLFTSARNLSINYNQKKKDPVDSIEDISFQNHIFEDTHTPFRILSGTESVSKILRLIDKLPERQREILLMSRIDQVDKRKISEVLGISIRTVETTLYQSIKELRRMLKDSTNLTSRG</sequence>
<keyword evidence="3" id="KW-0731">Sigma factor</keyword>
<dbReference type="RefSeq" id="WP_172661549.1">
    <property type="nucleotide sequence ID" value="NZ_CBFGNQ010000007.1"/>
</dbReference>
<dbReference type="Gene3D" id="1.10.10.10">
    <property type="entry name" value="Winged helix-like DNA-binding domain superfamily/Winged helix DNA-binding domain"/>
    <property type="match status" value="1"/>
</dbReference>
<dbReference type="PANTHER" id="PTHR43133">
    <property type="entry name" value="RNA POLYMERASE ECF-TYPE SIGMA FACTO"/>
    <property type="match status" value="1"/>
</dbReference>
<dbReference type="InterPro" id="IPR013249">
    <property type="entry name" value="RNA_pol_sigma70_r4_t2"/>
</dbReference>
<dbReference type="Pfam" id="PF04542">
    <property type="entry name" value="Sigma70_r2"/>
    <property type="match status" value="1"/>
</dbReference>
<evidence type="ECO:0000256" key="4">
    <source>
        <dbReference type="ARBA" id="ARBA00023163"/>
    </source>
</evidence>
<protein>
    <submittedName>
        <fullName evidence="7">Sigma-70 family RNA polymerase sigma factor</fullName>
    </submittedName>
</protein>
<dbReference type="EMBL" id="JBBEUB010000006">
    <property type="protein sequence ID" value="MEJ2904448.1"/>
    <property type="molecule type" value="Genomic_DNA"/>
</dbReference>
<dbReference type="Pfam" id="PF08281">
    <property type="entry name" value="Sigma70_r4_2"/>
    <property type="match status" value="1"/>
</dbReference>
<evidence type="ECO:0000259" key="5">
    <source>
        <dbReference type="Pfam" id="PF04542"/>
    </source>
</evidence>
<dbReference type="SUPFAM" id="SSF88659">
    <property type="entry name" value="Sigma3 and sigma4 domains of RNA polymerase sigma factors"/>
    <property type="match status" value="1"/>
</dbReference>
<dbReference type="Proteomes" id="UP001378956">
    <property type="component" value="Unassembled WGS sequence"/>
</dbReference>
<dbReference type="InterPro" id="IPR039425">
    <property type="entry name" value="RNA_pol_sigma-70-like"/>
</dbReference>
<comment type="caution">
    <text evidence="7">The sequence shown here is derived from an EMBL/GenBank/DDBJ whole genome shotgun (WGS) entry which is preliminary data.</text>
</comment>
<accession>A0ABU8NRA7</accession>
<keyword evidence="4" id="KW-0804">Transcription</keyword>
<evidence type="ECO:0000256" key="3">
    <source>
        <dbReference type="ARBA" id="ARBA00023082"/>
    </source>
</evidence>
<gene>
    <name evidence="7" type="ORF">WAE58_18545</name>
</gene>
<reference evidence="7 8" key="1">
    <citation type="submission" date="2024-03" db="EMBL/GenBank/DDBJ databases">
        <title>Sequence of Lycoming College Course Isolates.</title>
        <authorList>
            <person name="Plotts O."/>
            <person name="Newman J."/>
        </authorList>
    </citation>
    <scope>NUCLEOTIDE SEQUENCE [LARGE SCALE GENOMIC DNA]</scope>
    <source>
        <strain evidence="7 8">CJB-3</strain>
    </source>
</reference>
<dbReference type="PANTHER" id="PTHR43133:SF46">
    <property type="entry name" value="RNA POLYMERASE SIGMA-70 FACTOR ECF SUBFAMILY"/>
    <property type="match status" value="1"/>
</dbReference>
<dbReference type="InterPro" id="IPR036388">
    <property type="entry name" value="WH-like_DNA-bd_sf"/>
</dbReference>
<dbReference type="InterPro" id="IPR007627">
    <property type="entry name" value="RNA_pol_sigma70_r2"/>
</dbReference>
<dbReference type="SUPFAM" id="SSF88946">
    <property type="entry name" value="Sigma2 domain of RNA polymerase sigma factors"/>
    <property type="match status" value="1"/>
</dbReference>
<keyword evidence="2" id="KW-0805">Transcription regulation</keyword>
<evidence type="ECO:0000256" key="2">
    <source>
        <dbReference type="ARBA" id="ARBA00023015"/>
    </source>
</evidence>
<comment type="similarity">
    <text evidence="1">Belongs to the sigma-70 factor family. ECF subfamily.</text>
</comment>
<evidence type="ECO:0000259" key="6">
    <source>
        <dbReference type="Pfam" id="PF08281"/>
    </source>
</evidence>
<dbReference type="Gene3D" id="1.10.1740.10">
    <property type="match status" value="1"/>
</dbReference>
<dbReference type="InterPro" id="IPR013324">
    <property type="entry name" value="RNA_pol_sigma_r3/r4-like"/>
</dbReference>
<feature type="domain" description="RNA polymerase sigma-70 region 2" evidence="5">
    <location>
        <begin position="25"/>
        <end position="89"/>
    </location>
</feature>
<dbReference type="InterPro" id="IPR013325">
    <property type="entry name" value="RNA_pol_sigma_r2"/>
</dbReference>
<evidence type="ECO:0000313" key="8">
    <source>
        <dbReference type="Proteomes" id="UP001378956"/>
    </source>
</evidence>
<evidence type="ECO:0000313" key="7">
    <source>
        <dbReference type="EMBL" id="MEJ2904448.1"/>
    </source>
</evidence>
<evidence type="ECO:0000256" key="1">
    <source>
        <dbReference type="ARBA" id="ARBA00010641"/>
    </source>
</evidence>
<keyword evidence="8" id="KW-1185">Reference proteome</keyword>
<dbReference type="CDD" id="cd06171">
    <property type="entry name" value="Sigma70_r4"/>
    <property type="match status" value="1"/>
</dbReference>
<name>A0ABU8NRA7_9SPHI</name>
<organism evidence="7 8">
    <name type="scientific">Pedobacter panaciterrae</name>
    <dbReference type="NCBI Taxonomy" id="363849"/>
    <lineage>
        <taxon>Bacteria</taxon>
        <taxon>Pseudomonadati</taxon>
        <taxon>Bacteroidota</taxon>
        <taxon>Sphingobacteriia</taxon>
        <taxon>Sphingobacteriales</taxon>
        <taxon>Sphingobacteriaceae</taxon>
        <taxon>Pedobacter</taxon>
    </lineage>
</organism>
<dbReference type="NCBIfam" id="TIGR02937">
    <property type="entry name" value="sigma70-ECF"/>
    <property type="match status" value="1"/>
</dbReference>
<proteinExistence type="inferred from homology"/>
<feature type="domain" description="RNA polymerase sigma factor 70 region 4 type 2" evidence="6">
    <location>
        <begin position="124"/>
        <end position="175"/>
    </location>
</feature>